<dbReference type="InterPro" id="IPR043675">
    <property type="entry name" value="TrmR_methyltr"/>
</dbReference>
<keyword evidence="1 4" id="KW-0489">Methyltransferase</keyword>
<comment type="catalytic activity">
    <reaction evidence="4">
        <text>5-hydroxyuridine(34) in tRNA + S-adenosyl-L-methionine = 5-methoxyuridine(34) in tRNA + S-adenosyl-L-homocysteine + H(+)</text>
        <dbReference type="Rhea" id="RHEA:60524"/>
        <dbReference type="Rhea" id="RHEA-COMP:13381"/>
        <dbReference type="Rhea" id="RHEA-COMP:15591"/>
        <dbReference type="ChEBI" id="CHEBI:15378"/>
        <dbReference type="ChEBI" id="CHEBI:57856"/>
        <dbReference type="ChEBI" id="CHEBI:59789"/>
        <dbReference type="ChEBI" id="CHEBI:136877"/>
        <dbReference type="ChEBI" id="CHEBI:143860"/>
    </reaction>
</comment>
<name>A0ABW0U8I8_9BACI</name>
<dbReference type="Proteomes" id="UP001596143">
    <property type="component" value="Unassembled WGS sequence"/>
</dbReference>
<dbReference type="Pfam" id="PF01596">
    <property type="entry name" value="Methyltransf_3"/>
    <property type="match status" value="1"/>
</dbReference>
<dbReference type="PANTHER" id="PTHR10509">
    <property type="entry name" value="O-METHYLTRANSFERASE-RELATED"/>
    <property type="match status" value="1"/>
</dbReference>
<dbReference type="GO" id="GO:0032259">
    <property type="term" value="P:methylation"/>
    <property type="evidence" value="ECO:0007669"/>
    <property type="project" value="UniProtKB-KW"/>
</dbReference>
<protein>
    <recommendedName>
        <fullName evidence="4">tRNA 5-hydroxyuridine methyltransferase</fullName>
        <ecNumber evidence="4">2.1.1.-</ecNumber>
    </recommendedName>
    <alternativeName>
        <fullName evidence="4">ho5U methyltransferase</fullName>
    </alternativeName>
</protein>
<dbReference type="RefSeq" id="WP_270898181.1">
    <property type="nucleotide sequence ID" value="NZ_JBHSPF010000068.1"/>
</dbReference>
<feature type="binding site" evidence="4">
    <location>
        <position position="81"/>
    </location>
    <ligand>
        <name>S-adenosyl-L-methionine</name>
        <dbReference type="ChEBI" id="CHEBI:59789"/>
    </ligand>
</feature>
<keyword evidence="4" id="KW-0479">Metal-binding</keyword>
<dbReference type="GO" id="GO:0008168">
    <property type="term" value="F:methyltransferase activity"/>
    <property type="evidence" value="ECO:0007669"/>
    <property type="project" value="UniProtKB-KW"/>
</dbReference>
<dbReference type="InterPro" id="IPR050362">
    <property type="entry name" value="Cation-dep_OMT"/>
</dbReference>
<feature type="binding site" evidence="4">
    <location>
        <position position="64"/>
    </location>
    <ligand>
        <name>S-adenosyl-L-methionine</name>
        <dbReference type="ChEBI" id="CHEBI:59789"/>
    </ligand>
</feature>
<evidence type="ECO:0000256" key="3">
    <source>
        <dbReference type="ARBA" id="ARBA00022691"/>
    </source>
</evidence>
<dbReference type="InterPro" id="IPR029063">
    <property type="entry name" value="SAM-dependent_MTases_sf"/>
</dbReference>
<gene>
    <name evidence="4" type="primary">trmR</name>
    <name evidence="5" type="ORF">ACFPTR_13110</name>
</gene>
<evidence type="ECO:0000256" key="2">
    <source>
        <dbReference type="ARBA" id="ARBA00022679"/>
    </source>
</evidence>
<feature type="binding site" evidence="4">
    <location>
        <begin position="109"/>
        <end position="110"/>
    </location>
    <ligand>
        <name>S-adenosyl-L-methionine</name>
        <dbReference type="ChEBI" id="CHEBI:59789"/>
    </ligand>
</feature>
<comment type="caution">
    <text evidence="5">The sequence shown here is derived from an EMBL/GenBank/DDBJ whole genome shotgun (WGS) entry which is preliminary data.</text>
</comment>
<dbReference type="EMBL" id="JBHSPF010000068">
    <property type="protein sequence ID" value="MFC5629788.1"/>
    <property type="molecule type" value="Genomic_DNA"/>
</dbReference>
<dbReference type="PROSITE" id="PS51682">
    <property type="entry name" value="SAM_OMT_I"/>
    <property type="match status" value="1"/>
</dbReference>
<evidence type="ECO:0000313" key="5">
    <source>
        <dbReference type="EMBL" id="MFC5629788.1"/>
    </source>
</evidence>
<keyword evidence="4" id="KW-0460">Magnesium</keyword>
<feature type="binding site" evidence="4">
    <location>
        <position position="127"/>
    </location>
    <ligand>
        <name>Mg(2+)</name>
        <dbReference type="ChEBI" id="CHEBI:18420"/>
    </ligand>
</feature>
<organism evidence="5 6">
    <name type="scientific">Aliibacillus thermotolerans</name>
    <dbReference type="NCBI Taxonomy" id="1834418"/>
    <lineage>
        <taxon>Bacteria</taxon>
        <taxon>Bacillati</taxon>
        <taxon>Bacillota</taxon>
        <taxon>Bacilli</taxon>
        <taxon>Bacillales</taxon>
        <taxon>Bacillaceae</taxon>
        <taxon>Aliibacillus</taxon>
    </lineage>
</organism>
<keyword evidence="3 4" id="KW-0949">S-adenosyl-L-methionine</keyword>
<dbReference type="InterPro" id="IPR002935">
    <property type="entry name" value="SAM_O-MeTrfase"/>
</dbReference>
<proteinExistence type="inferred from homology"/>
<feature type="binding site" evidence="4">
    <location>
        <position position="153"/>
    </location>
    <ligand>
        <name>Mg(2+)</name>
        <dbReference type="ChEBI" id="CHEBI:18420"/>
    </ligand>
</feature>
<accession>A0ABW0U8I8</accession>
<dbReference type="EC" id="2.1.1.-" evidence="4"/>
<reference evidence="6" key="1">
    <citation type="journal article" date="2019" name="Int. J. Syst. Evol. Microbiol.">
        <title>The Global Catalogue of Microorganisms (GCM) 10K type strain sequencing project: providing services to taxonomists for standard genome sequencing and annotation.</title>
        <authorList>
            <consortium name="The Broad Institute Genomics Platform"/>
            <consortium name="The Broad Institute Genome Sequencing Center for Infectious Disease"/>
            <person name="Wu L."/>
            <person name="Ma J."/>
        </authorList>
    </citation>
    <scope>NUCLEOTIDE SEQUENCE [LARGE SCALE GENOMIC DNA]</scope>
    <source>
        <strain evidence="6">CGMCC 1.15790</strain>
    </source>
</reference>
<keyword evidence="6" id="KW-1185">Reference proteome</keyword>
<evidence type="ECO:0000256" key="1">
    <source>
        <dbReference type="ARBA" id="ARBA00022603"/>
    </source>
</evidence>
<sequence length="210" mass="24451">MEDITTYVDQLNNIDSHLFQEMEEYAKEHRIPIIDKDSLTVLLELLRIHQSKKIIEIGTAIGYSALQMVHHLQDLKVISFEKDENRYQVAMRFRDNSKYHDRVTFVHEDALTANVIQENDYDALFIDAAKGKNQSFFEKYTNYLRPGALVITDNVLFKGYVLHPELAPKRWRSLAKKVQAYNEWLKNHPGYETTFLNIGDGLAVSSKKET</sequence>
<dbReference type="Gene3D" id="3.40.50.150">
    <property type="entry name" value="Vaccinia Virus protein VP39"/>
    <property type="match status" value="1"/>
</dbReference>
<comment type="subunit">
    <text evidence="4">Homodimer.</text>
</comment>
<comment type="similarity">
    <text evidence="4">Belongs to the class I-like SAM-binding methyltransferase superfamily. Cation-dependent O-methyltransferase family.</text>
</comment>
<feature type="binding site" evidence="4">
    <location>
        <position position="154"/>
    </location>
    <ligand>
        <name>Mg(2+)</name>
        <dbReference type="ChEBI" id="CHEBI:18420"/>
    </ligand>
</feature>
<evidence type="ECO:0000313" key="6">
    <source>
        <dbReference type="Proteomes" id="UP001596143"/>
    </source>
</evidence>
<dbReference type="PANTHER" id="PTHR10509:SF14">
    <property type="entry name" value="CAFFEOYL-COA O-METHYLTRANSFERASE 3-RELATED"/>
    <property type="match status" value="1"/>
</dbReference>
<comment type="function">
    <text evidence="4">Catalyzes the methylation of 5-hydroxyuridine (ho5U) to form 5-methoxyuridine (mo5U) at position 34 in tRNAs.</text>
</comment>
<dbReference type="CDD" id="cd02440">
    <property type="entry name" value="AdoMet_MTases"/>
    <property type="match status" value="1"/>
</dbReference>
<feature type="binding site" evidence="4">
    <location>
        <position position="127"/>
    </location>
    <ligand>
        <name>S-adenosyl-L-methionine</name>
        <dbReference type="ChEBI" id="CHEBI:59789"/>
    </ligand>
</feature>
<dbReference type="HAMAP" id="MF_02217">
    <property type="entry name" value="TrmR_methyltr"/>
    <property type="match status" value="1"/>
</dbReference>
<evidence type="ECO:0000256" key="4">
    <source>
        <dbReference type="HAMAP-Rule" id="MF_02217"/>
    </source>
</evidence>
<keyword evidence="2 4" id="KW-0808">Transferase</keyword>
<dbReference type="SUPFAM" id="SSF53335">
    <property type="entry name" value="S-adenosyl-L-methionine-dependent methyltransferases"/>
    <property type="match status" value="1"/>
</dbReference>
<feature type="binding site" evidence="4">
    <location>
        <position position="34"/>
    </location>
    <ligand>
        <name>S-adenosyl-L-methionine</name>
        <dbReference type="ChEBI" id="CHEBI:59789"/>
    </ligand>
</feature>
<keyword evidence="4" id="KW-0819">tRNA processing</keyword>